<dbReference type="InterPro" id="IPR000719">
    <property type="entry name" value="Prot_kinase_dom"/>
</dbReference>
<evidence type="ECO:0000256" key="4">
    <source>
        <dbReference type="ARBA" id="ARBA00022741"/>
    </source>
</evidence>
<dbReference type="SUPFAM" id="SSF56112">
    <property type="entry name" value="Protein kinase-like (PK-like)"/>
    <property type="match status" value="1"/>
</dbReference>
<protein>
    <recommendedName>
        <fullName evidence="1">dual-specificity kinase</fullName>
        <ecNumber evidence="1">2.7.12.1</ecNumber>
    </recommendedName>
</protein>
<evidence type="ECO:0000256" key="1">
    <source>
        <dbReference type="ARBA" id="ARBA00013203"/>
    </source>
</evidence>
<keyword evidence="4 11" id="KW-0547">Nucleotide-binding</keyword>
<dbReference type="GO" id="GO:0005524">
    <property type="term" value="F:ATP binding"/>
    <property type="evidence" value="ECO:0007669"/>
    <property type="project" value="UniProtKB-UniRule"/>
</dbReference>
<dbReference type="PROSITE" id="PS00107">
    <property type="entry name" value="PROTEIN_KINASE_ATP"/>
    <property type="match status" value="1"/>
</dbReference>
<evidence type="ECO:0000256" key="6">
    <source>
        <dbReference type="ARBA" id="ARBA00022840"/>
    </source>
</evidence>
<feature type="region of interest" description="Disordered" evidence="12">
    <location>
        <begin position="1"/>
        <end position="63"/>
    </location>
</feature>
<dbReference type="InterPro" id="IPR011009">
    <property type="entry name" value="Kinase-like_dom_sf"/>
</dbReference>
<feature type="region of interest" description="Disordered" evidence="12">
    <location>
        <begin position="829"/>
        <end position="850"/>
    </location>
</feature>
<dbReference type="Gene3D" id="1.10.510.10">
    <property type="entry name" value="Transferase(Phosphotransferase) domain 1"/>
    <property type="match status" value="1"/>
</dbReference>
<dbReference type="PANTHER" id="PTHR45646">
    <property type="entry name" value="SERINE/THREONINE-PROTEIN KINASE DOA-RELATED"/>
    <property type="match status" value="1"/>
</dbReference>
<feature type="region of interest" description="Disordered" evidence="12">
    <location>
        <begin position="293"/>
        <end position="369"/>
    </location>
</feature>
<comment type="catalytic activity">
    <reaction evidence="9">
        <text>L-threonyl-[protein] + ATP = O-phospho-L-threonyl-[protein] + ADP + H(+)</text>
        <dbReference type="Rhea" id="RHEA:46608"/>
        <dbReference type="Rhea" id="RHEA-COMP:11060"/>
        <dbReference type="Rhea" id="RHEA-COMP:11605"/>
        <dbReference type="ChEBI" id="CHEBI:15378"/>
        <dbReference type="ChEBI" id="CHEBI:30013"/>
        <dbReference type="ChEBI" id="CHEBI:30616"/>
        <dbReference type="ChEBI" id="CHEBI:61977"/>
        <dbReference type="ChEBI" id="CHEBI:456216"/>
        <dbReference type="EC" id="2.7.12.1"/>
    </reaction>
</comment>
<dbReference type="Gene3D" id="3.30.200.20">
    <property type="entry name" value="Phosphorylase Kinase, domain 1"/>
    <property type="match status" value="1"/>
</dbReference>
<keyword evidence="6 11" id="KW-0067">ATP-binding</keyword>
<feature type="region of interest" description="Disordered" evidence="12">
    <location>
        <begin position="390"/>
        <end position="415"/>
    </location>
</feature>
<dbReference type="FunFam" id="1.10.510.10:FF:000612">
    <property type="entry name" value="Serine/threonine-protein kinase AFC2"/>
    <property type="match status" value="1"/>
</dbReference>
<feature type="region of interest" description="Disordered" evidence="12">
    <location>
        <begin position="82"/>
        <end position="210"/>
    </location>
</feature>
<reference evidence="14 15" key="2">
    <citation type="journal article" date="2015" name="Eukaryot. Cell">
        <title>Asexual propagation of a virulent clone complex in a human and feline outbreak of sporotrichosis.</title>
        <authorList>
            <person name="Teixeira Mde M."/>
            <person name="Rodrigues A.M."/>
            <person name="Tsui C.K."/>
            <person name="de Almeida L.G."/>
            <person name="Van Diepeningen A.D."/>
            <person name="van den Ende B.G."/>
            <person name="Fernandes G.F."/>
            <person name="Kano R."/>
            <person name="Hamelin R.C."/>
            <person name="Lopes-Bezerra L.M."/>
            <person name="Vasconcelos A.T."/>
            <person name="de Hoog S."/>
            <person name="de Camargo Z.P."/>
            <person name="Felipe M.S."/>
        </authorList>
    </citation>
    <scope>NUCLEOTIDE SEQUENCE [LARGE SCALE GENOMIC DNA]</scope>
    <source>
        <strain evidence="14 15">1099-18</strain>
    </source>
</reference>
<feature type="domain" description="Protein kinase" evidence="13">
    <location>
        <begin position="476"/>
        <end position="814"/>
    </location>
</feature>
<comment type="catalytic activity">
    <reaction evidence="8">
        <text>L-seryl-[protein] + ATP = O-phospho-L-seryl-[protein] + ADP + H(+)</text>
        <dbReference type="Rhea" id="RHEA:17989"/>
        <dbReference type="Rhea" id="RHEA-COMP:9863"/>
        <dbReference type="Rhea" id="RHEA-COMP:11604"/>
        <dbReference type="ChEBI" id="CHEBI:15378"/>
        <dbReference type="ChEBI" id="CHEBI:29999"/>
        <dbReference type="ChEBI" id="CHEBI:30616"/>
        <dbReference type="ChEBI" id="CHEBI:83421"/>
        <dbReference type="ChEBI" id="CHEBI:456216"/>
        <dbReference type="EC" id="2.7.12.1"/>
    </reaction>
</comment>
<dbReference type="GO" id="GO:0004674">
    <property type="term" value="F:protein serine/threonine kinase activity"/>
    <property type="evidence" value="ECO:0007669"/>
    <property type="project" value="UniProtKB-KW"/>
</dbReference>
<keyword evidence="2" id="KW-0723">Serine/threonine-protein kinase</keyword>
<evidence type="ECO:0000256" key="7">
    <source>
        <dbReference type="ARBA" id="ARBA00037966"/>
    </source>
</evidence>
<proteinExistence type="inferred from homology"/>
<feature type="compositionally biased region" description="Low complexity" evidence="12">
    <location>
        <begin position="158"/>
        <end position="170"/>
    </location>
</feature>
<evidence type="ECO:0000256" key="5">
    <source>
        <dbReference type="ARBA" id="ARBA00022777"/>
    </source>
</evidence>
<dbReference type="VEuPathDB" id="FungiDB:SPSK_02211"/>
<feature type="compositionally biased region" description="Polar residues" evidence="12">
    <location>
        <begin position="323"/>
        <end position="333"/>
    </location>
</feature>
<dbReference type="KEGG" id="ssck:SPSK_02211"/>
<dbReference type="GO" id="GO:0004712">
    <property type="term" value="F:protein serine/threonine/tyrosine kinase activity"/>
    <property type="evidence" value="ECO:0007669"/>
    <property type="project" value="UniProtKB-EC"/>
</dbReference>
<evidence type="ECO:0000256" key="12">
    <source>
        <dbReference type="SAM" id="MobiDB-lite"/>
    </source>
</evidence>
<comment type="catalytic activity">
    <reaction evidence="10">
        <text>L-tyrosyl-[protein] + ATP = O-phospho-L-tyrosyl-[protein] + ADP + H(+)</text>
        <dbReference type="Rhea" id="RHEA:10596"/>
        <dbReference type="Rhea" id="RHEA-COMP:10136"/>
        <dbReference type="Rhea" id="RHEA-COMP:20101"/>
        <dbReference type="ChEBI" id="CHEBI:15378"/>
        <dbReference type="ChEBI" id="CHEBI:30616"/>
        <dbReference type="ChEBI" id="CHEBI:46858"/>
        <dbReference type="ChEBI" id="CHEBI:61978"/>
        <dbReference type="ChEBI" id="CHEBI:456216"/>
        <dbReference type="EC" id="2.7.12.1"/>
    </reaction>
</comment>
<reference evidence="14 15" key="1">
    <citation type="journal article" date="2014" name="BMC Genomics">
        <title>Comparative genomics of the major fungal agents of human and animal Sporotrichosis: Sporothrix schenckii and Sporothrix brasiliensis.</title>
        <authorList>
            <person name="Teixeira M.M."/>
            <person name="de Almeida L.G."/>
            <person name="Kubitschek-Barreira P."/>
            <person name="Alves F.L."/>
            <person name="Kioshima E.S."/>
            <person name="Abadio A.K."/>
            <person name="Fernandes L."/>
            <person name="Derengowski L.S."/>
            <person name="Ferreira K.S."/>
            <person name="Souza R.C."/>
            <person name="Ruiz J.C."/>
            <person name="de Andrade N.C."/>
            <person name="Paes H.C."/>
            <person name="Nicola A.M."/>
            <person name="Albuquerque P."/>
            <person name="Gerber A.L."/>
            <person name="Martins V.P."/>
            <person name="Peconick L.D."/>
            <person name="Neto A.V."/>
            <person name="Chaucanez C.B."/>
            <person name="Silva P.A."/>
            <person name="Cunha O.L."/>
            <person name="de Oliveira F.F."/>
            <person name="dos Santos T.C."/>
            <person name="Barros A.L."/>
            <person name="Soares M.A."/>
            <person name="de Oliveira L.M."/>
            <person name="Marini M.M."/>
            <person name="Villalobos-Duno H."/>
            <person name="Cunha M.M."/>
            <person name="de Hoog S."/>
            <person name="da Silveira J.F."/>
            <person name="Henrissat B."/>
            <person name="Nino-Vega G.A."/>
            <person name="Cisalpino P.S."/>
            <person name="Mora-Montes H.M."/>
            <person name="Almeida S.R."/>
            <person name="Stajich J.E."/>
            <person name="Lopes-Bezerra L.M."/>
            <person name="Vasconcelos A.T."/>
            <person name="Felipe M.S."/>
        </authorList>
    </citation>
    <scope>NUCLEOTIDE SEQUENCE [LARGE SCALE GENOMIC DNA]</scope>
    <source>
        <strain evidence="14 15">1099-18</strain>
    </source>
</reference>
<comment type="caution">
    <text evidence="14">The sequence shown here is derived from an EMBL/GenBank/DDBJ whole genome shotgun (WGS) entry which is preliminary data.</text>
</comment>
<dbReference type="PROSITE" id="PS50011">
    <property type="entry name" value="PROTEIN_KINASE_DOM"/>
    <property type="match status" value="1"/>
</dbReference>
<dbReference type="OrthoDB" id="283111at2759"/>
<dbReference type="PANTHER" id="PTHR45646:SF11">
    <property type="entry name" value="SERINE_THREONINE-PROTEIN KINASE DOA"/>
    <property type="match status" value="1"/>
</dbReference>
<organism evidence="14 15">
    <name type="scientific">Sporothrix schenckii 1099-18</name>
    <dbReference type="NCBI Taxonomy" id="1397361"/>
    <lineage>
        <taxon>Eukaryota</taxon>
        <taxon>Fungi</taxon>
        <taxon>Dikarya</taxon>
        <taxon>Ascomycota</taxon>
        <taxon>Pezizomycotina</taxon>
        <taxon>Sordariomycetes</taxon>
        <taxon>Sordariomycetidae</taxon>
        <taxon>Ophiostomatales</taxon>
        <taxon>Ophiostomataceae</taxon>
        <taxon>Sporothrix</taxon>
    </lineage>
</organism>
<feature type="compositionally biased region" description="Low complexity" evidence="12">
    <location>
        <begin position="82"/>
        <end position="95"/>
    </location>
</feature>
<dbReference type="EC" id="2.7.12.1" evidence="1"/>
<comment type="similarity">
    <text evidence="7">Belongs to the protein kinase superfamily. CMGC Ser/Thr protein kinase family. Lammer subfamily.</text>
</comment>
<dbReference type="InterPro" id="IPR017441">
    <property type="entry name" value="Protein_kinase_ATP_BS"/>
</dbReference>
<dbReference type="InterPro" id="IPR051175">
    <property type="entry name" value="CLK_kinases"/>
</dbReference>
<evidence type="ECO:0000256" key="2">
    <source>
        <dbReference type="ARBA" id="ARBA00022527"/>
    </source>
</evidence>
<dbReference type="EMBL" id="AXCR01000006">
    <property type="protein sequence ID" value="KJR86493.1"/>
    <property type="molecule type" value="Genomic_DNA"/>
</dbReference>
<feature type="binding site" evidence="11">
    <location>
        <position position="505"/>
    </location>
    <ligand>
        <name>ATP</name>
        <dbReference type="ChEBI" id="CHEBI:30616"/>
    </ligand>
</feature>
<dbReference type="PROSITE" id="PS00108">
    <property type="entry name" value="PROTEIN_KINASE_ST"/>
    <property type="match status" value="1"/>
</dbReference>
<evidence type="ECO:0000259" key="13">
    <source>
        <dbReference type="PROSITE" id="PS50011"/>
    </source>
</evidence>
<feature type="compositionally biased region" description="Low complexity" evidence="12">
    <location>
        <begin position="306"/>
        <end position="319"/>
    </location>
</feature>
<feature type="region of interest" description="Disordered" evidence="12">
    <location>
        <begin position="226"/>
        <end position="256"/>
    </location>
</feature>
<feature type="compositionally biased region" description="Low complexity" evidence="12">
    <location>
        <begin position="350"/>
        <end position="369"/>
    </location>
</feature>
<evidence type="ECO:0000313" key="14">
    <source>
        <dbReference type="EMBL" id="KJR86493.1"/>
    </source>
</evidence>
<dbReference type="CDD" id="cd14134">
    <property type="entry name" value="PKc_CLK"/>
    <property type="match status" value="1"/>
</dbReference>
<feature type="compositionally biased region" description="Low complexity" evidence="12">
    <location>
        <begin position="45"/>
        <end position="63"/>
    </location>
</feature>
<evidence type="ECO:0000256" key="10">
    <source>
        <dbReference type="ARBA" id="ARBA00051680"/>
    </source>
</evidence>
<evidence type="ECO:0000256" key="3">
    <source>
        <dbReference type="ARBA" id="ARBA00022679"/>
    </source>
</evidence>
<dbReference type="Proteomes" id="UP000033710">
    <property type="component" value="Unassembled WGS sequence"/>
</dbReference>
<dbReference type="GO" id="GO:0005634">
    <property type="term" value="C:nucleus"/>
    <property type="evidence" value="ECO:0007669"/>
    <property type="project" value="TreeGrafter"/>
</dbReference>
<dbReference type="RefSeq" id="XP_016589169.1">
    <property type="nucleotide sequence ID" value="XM_016729085.1"/>
</dbReference>
<dbReference type="GO" id="GO:0043484">
    <property type="term" value="P:regulation of RNA splicing"/>
    <property type="evidence" value="ECO:0007669"/>
    <property type="project" value="TreeGrafter"/>
</dbReference>
<dbReference type="InterPro" id="IPR008271">
    <property type="entry name" value="Ser/Thr_kinase_AS"/>
</dbReference>
<gene>
    <name evidence="14" type="ORF">SPSK_02211</name>
</gene>
<sequence length="850" mass="93341">MSTPTTATATLPHYAAGYPFSHQSSYRPTHPHSGPSGRLAPPQVSSPSSASASYAPYSPSSSHLIPAAVANGAAVAANHTNHANHARQPQHQAPQHYHHTTAHSQQGQNHVSSSSSQHNGHHAGPYGSHGSHGSAVSSPSYSATTTITLPPPSRLSHGTAATGTTPSASTLDATSQSSMHAAMGSSQHGDSQPPRKRRRSGPPDWGSFYKNGLPQEVIVIEDSPEHDAPVHGRYGSGHGAASGSRNGTHGSHGAHGAGAGAVDVAAVAYHYDQKDQLANGGRGATADRHIAKKRRRTDDQYPPPQQQQQQQQQTTTLPPASSLVASVGSTSGSRYDPVHNYLQHQHSSGSTISSERTNSNSNNSNASLYTTTGTAANTAATSLVSSNGQYEYDVGSQKRKRTTRQQAANESKKRDREAAALGLAFANYRPPPLPPVKAAEVDVKVIRDAPHSKNVKVDDDDGHYIVVPETDLTKRYQMVKLLGQGTFGKVVQARDREKNELVAIKIIRSVQKYRDASRIELRVLETLKANDRENRNRCIHLRECFDFRGHICIVMDLLGQSVFDFLKGNGFVPFPNSQIQSFARQLFTSVAFLHDLQLIHTDLKPENILLVDANYQTFTYNRKIPSSSTTVGRQATQRRVLLDTEIRLIDFGSATFQDEYHSSVVSTRHYRAPEIILGLGWSFPCDIWSIGCILVEFFTGDALFQTHDNLEHLAMMEAVCDGRIDTHLVQQVVKSTRHGVRPAAKYFKRLKLDYPCEETTRASRRFVKAMKKLNDIIPTTNNFLRQFLDLLKRIFIYDPAQRITAKEALQHPWFREIAVQDDGTEAAKIRHQRARASRERTASRVAQPHP</sequence>
<dbReference type="AlphaFoldDB" id="A0A0F2M9X9"/>
<dbReference type="SMART" id="SM00220">
    <property type="entry name" value="S_TKc"/>
    <property type="match status" value="1"/>
</dbReference>
<accession>A0A0F2M9X9</accession>
<keyword evidence="3" id="KW-0808">Transferase</keyword>
<evidence type="ECO:0000256" key="11">
    <source>
        <dbReference type="PROSITE-ProRule" id="PRU10141"/>
    </source>
</evidence>
<dbReference type="Pfam" id="PF00069">
    <property type="entry name" value="Pkinase"/>
    <property type="match status" value="1"/>
</dbReference>
<feature type="compositionally biased region" description="Low complexity" evidence="12">
    <location>
        <begin position="102"/>
        <end position="118"/>
    </location>
</feature>
<evidence type="ECO:0000256" key="8">
    <source>
        <dbReference type="ARBA" id="ARBA00049003"/>
    </source>
</evidence>
<name>A0A0F2M9X9_SPOSC</name>
<evidence type="ECO:0000313" key="15">
    <source>
        <dbReference type="Proteomes" id="UP000033710"/>
    </source>
</evidence>
<evidence type="ECO:0000256" key="9">
    <source>
        <dbReference type="ARBA" id="ARBA00049308"/>
    </source>
</evidence>
<feature type="compositionally biased region" description="Low complexity" evidence="12">
    <location>
        <begin position="126"/>
        <end position="143"/>
    </location>
</feature>
<dbReference type="GeneID" id="27664362"/>
<keyword evidence="5 14" id="KW-0418">Kinase</keyword>
<feature type="compositionally biased region" description="Polar residues" evidence="12">
    <location>
        <begin position="171"/>
        <end position="190"/>
    </location>
</feature>